<organism evidence="2 3">
    <name type="scientific">Crassostrea virginica</name>
    <name type="common">Eastern oyster</name>
    <dbReference type="NCBI Taxonomy" id="6565"/>
    <lineage>
        <taxon>Eukaryota</taxon>
        <taxon>Metazoa</taxon>
        <taxon>Spiralia</taxon>
        <taxon>Lophotrochozoa</taxon>
        <taxon>Mollusca</taxon>
        <taxon>Bivalvia</taxon>
        <taxon>Autobranchia</taxon>
        <taxon>Pteriomorphia</taxon>
        <taxon>Ostreida</taxon>
        <taxon>Ostreoidea</taxon>
        <taxon>Ostreidae</taxon>
        <taxon>Crassostrea</taxon>
    </lineage>
</organism>
<keyword evidence="1" id="KW-1133">Transmembrane helix</keyword>
<sequence length="425" mass="49236">MLILAVITGIIIWRIVIYCQQDQEEEPKEPISMRAKLKQTVLKYKVYIAVGSFVSSVLGGLWIYFMYIHPLLDHHLSFHFEAHWEVGSRETWAAHFEMMTMKEEENSEPCPHFSRDNFINILENFNNVSSNSVLHETLQKLQVSRSPGASGMYDDRNSYPVILLETSVSNYQEVREFIRSREQVLLQKFPNLKLLIYDMGLTFQQKYKLLNCSQCEIVENLPEVKAFYWTPVLIYLALQRFGSVVWLDASASLDNQTLRNILQKTETEEIQIVLKKDLPPKLSESRILKALTGQDKLASFDILISEDGDESGEIVDESQKMVFDSQVVRIRDNLSSGNNEECLKLVPNIQSDLISIKQNNFTQEAIVKPWVFCALSGRCVPNESCRPFHSYNVLSQEHCDRTHHVLKRILVSLFNDMYVNFYFNN</sequence>
<name>A0A8B8AF44_CRAVI</name>
<keyword evidence="2" id="KW-1185">Reference proteome</keyword>
<dbReference type="Proteomes" id="UP000694844">
    <property type="component" value="Chromosome 6"/>
</dbReference>
<protein>
    <submittedName>
        <fullName evidence="3">Uncharacterized protein LOC111101551</fullName>
    </submittedName>
</protein>
<dbReference type="AlphaFoldDB" id="A0A8B8AF44"/>
<evidence type="ECO:0000256" key="1">
    <source>
        <dbReference type="SAM" id="Phobius"/>
    </source>
</evidence>
<keyword evidence="1" id="KW-0472">Membrane</keyword>
<proteinExistence type="predicted"/>
<reference evidence="3" key="1">
    <citation type="submission" date="2025-08" db="UniProtKB">
        <authorList>
            <consortium name="RefSeq"/>
        </authorList>
    </citation>
    <scope>IDENTIFICATION</scope>
    <source>
        <tissue evidence="3">Whole sample</tissue>
    </source>
</reference>
<accession>A0A8B8AF44</accession>
<gene>
    <name evidence="3" type="primary">LOC111101551</name>
</gene>
<dbReference type="GeneID" id="111101551"/>
<dbReference type="OrthoDB" id="5954868at2759"/>
<feature type="transmembrane region" description="Helical" evidence="1">
    <location>
        <begin position="46"/>
        <end position="67"/>
    </location>
</feature>
<keyword evidence="1" id="KW-0812">Transmembrane</keyword>
<evidence type="ECO:0000313" key="3">
    <source>
        <dbReference type="RefSeq" id="XP_022289795.1"/>
    </source>
</evidence>
<dbReference type="RefSeq" id="XP_022289795.1">
    <property type="nucleotide sequence ID" value="XM_022434087.1"/>
</dbReference>
<dbReference type="KEGG" id="cvn:111101551"/>
<evidence type="ECO:0000313" key="2">
    <source>
        <dbReference type="Proteomes" id="UP000694844"/>
    </source>
</evidence>